<evidence type="ECO:0000256" key="1">
    <source>
        <dbReference type="ARBA" id="ARBA00022617"/>
    </source>
</evidence>
<dbReference type="InterPro" id="IPR036909">
    <property type="entry name" value="Cyt_c-like_dom_sf"/>
</dbReference>
<evidence type="ECO:0000256" key="4">
    <source>
        <dbReference type="PIRSR" id="PIRSR000005-1"/>
    </source>
</evidence>
<reference evidence="8 9" key="1">
    <citation type="submission" date="2019-03" db="EMBL/GenBank/DDBJ databases">
        <title>Draft Genome Sequence of Massilia arenosa sp. nov., a Novel Massilia Species Isolated from a Sandy-loam Maize Soil.</title>
        <authorList>
            <person name="Raths R."/>
            <person name="Peta V."/>
            <person name="Bucking H."/>
        </authorList>
    </citation>
    <scope>NUCLEOTIDE SEQUENCE [LARGE SCALE GENOMIC DNA]</scope>
    <source>
        <strain evidence="8 9">MC02</strain>
    </source>
</reference>
<dbReference type="AlphaFoldDB" id="A0A4Y9SGI0"/>
<keyword evidence="9" id="KW-1185">Reference proteome</keyword>
<protein>
    <submittedName>
        <fullName evidence="8">C-type cytochrome</fullName>
    </submittedName>
</protein>
<dbReference type="GO" id="GO:0020037">
    <property type="term" value="F:heme binding"/>
    <property type="evidence" value="ECO:0007669"/>
    <property type="project" value="InterPro"/>
</dbReference>
<sequence>MAALALSALGAAPAWADRPAVLPDTLQQRIAPCLSCHARTDRDDAFFPRLAGKPAGYLYNQLINFQQGRRRYPLMTWMVAPLPDPYLHEIADYFANADLARPPAPVVTASPTERARGEQLVQRGDPALKVPACVACHGAALTGAQPAIPGLTGLPRDYINAQLGAWKNGDRHALAPDCMAEIARRLPLQDVTAISAYLAAQPVPQHGAVATPIHRPLPLACGSAPDQP</sequence>
<feature type="chain" id="PRO_5021254403" evidence="6">
    <location>
        <begin position="17"/>
        <end position="228"/>
    </location>
</feature>
<organism evidence="8 9">
    <name type="scientific">Zemynaea arenosa</name>
    <dbReference type="NCBI Taxonomy" id="2561931"/>
    <lineage>
        <taxon>Bacteria</taxon>
        <taxon>Pseudomonadati</taxon>
        <taxon>Pseudomonadota</taxon>
        <taxon>Betaproteobacteria</taxon>
        <taxon>Burkholderiales</taxon>
        <taxon>Oxalobacteraceae</taxon>
        <taxon>Telluria group</taxon>
        <taxon>Zemynaea</taxon>
    </lineage>
</organism>
<feature type="binding site" description="axial binding residue" evidence="5">
    <location>
        <position position="75"/>
    </location>
    <ligand>
        <name>heme c</name>
        <dbReference type="ChEBI" id="CHEBI:61717"/>
        <label>1</label>
    </ligand>
    <ligandPart>
        <name>Fe</name>
        <dbReference type="ChEBI" id="CHEBI:18248"/>
    </ligandPart>
</feature>
<evidence type="ECO:0000256" key="5">
    <source>
        <dbReference type="PIRSR" id="PIRSR000005-2"/>
    </source>
</evidence>
<dbReference type="InterPro" id="IPR050597">
    <property type="entry name" value="Cytochrome_c_Oxidase_Subunit"/>
</dbReference>
<name>A0A4Y9SGI0_9BURK</name>
<dbReference type="Pfam" id="PF00034">
    <property type="entry name" value="Cytochrom_C"/>
    <property type="match status" value="1"/>
</dbReference>
<dbReference type="GO" id="GO:0009055">
    <property type="term" value="F:electron transfer activity"/>
    <property type="evidence" value="ECO:0007669"/>
    <property type="project" value="InterPro"/>
</dbReference>
<keyword evidence="1 4" id="KW-0349">Heme</keyword>
<keyword evidence="2 5" id="KW-0479">Metal-binding</keyword>
<dbReference type="OrthoDB" id="9773456at2"/>
<dbReference type="Gene3D" id="1.10.760.10">
    <property type="entry name" value="Cytochrome c-like domain"/>
    <property type="match status" value="2"/>
</dbReference>
<evidence type="ECO:0000256" key="6">
    <source>
        <dbReference type="SAM" id="SignalP"/>
    </source>
</evidence>
<dbReference type="EMBL" id="SPVF01000099">
    <property type="protein sequence ID" value="TFW23174.1"/>
    <property type="molecule type" value="Genomic_DNA"/>
</dbReference>
<dbReference type="PIRSF" id="PIRSF000005">
    <property type="entry name" value="Cytochrome_c4"/>
    <property type="match status" value="1"/>
</dbReference>
<keyword evidence="6" id="KW-0732">Signal</keyword>
<evidence type="ECO:0000313" key="8">
    <source>
        <dbReference type="EMBL" id="TFW23174.1"/>
    </source>
</evidence>
<dbReference type="InterPro" id="IPR009056">
    <property type="entry name" value="Cyt_c-like_dom"/>
</dbReference>
<dbReference type="PANTHER" id="PTHR33751">
    <property type="entry name" value="CBB3-TYPE CYTOCHROME C OXIDASE SUBUNIT FIXP"/>
    <property type="match status" value="1"/>
</dbReference>
<dbReference type="PROSITE" id="PS51007">
    <property type="entry name" value="CYTC"/>
    <property type="match status" value="1"/>
</dbReference>
<comment type="PTM">
    <text evidence="4">Binds 2 heme c groups covalently per subunit.</text>
</comment>
<feature type="binding site" description="covalent" evidence="4">
    <location>
        <position position="33"/>
    </location>
    <ligand>
        <name>heme c</name>
        <dbReference type="ChEBI" id="CHEBI:61717"/>
        <label>1</label>
    </ligand>
</feature>
<accession>A0A4Y9SGI0</accession>
<feature type="signal peptide" evidence="6">
    <location>
        <begin position="1"/>
        <end position="16"/>
    </location>
</feature>
<evidence type="ECO:0000256" key="2">
    <source>
        <dbReference type="ARBA" id="ARBA00022723"/>
    </source>
</evidence>
<evidence type="ECO:0000313" key="9">
    <source>
        <dbReference type="Proteomes" id="UP000298438"/>
    </source>
</evidence>
<dbReference type="PANTHER" id="PTHR33751:SF11">
    <property type="entry name" value="BLL4483 PROTEIN"/>
    <property type="match status" value="1"/>
</dbReference>
<feature type="binding site" description="axial binding residue" evidence="5">
    <location>
        <position position="137"/>
    </location>
    <ligand>
        <name>heme c</name>
        <dbReference type="ChEBI" id="CHEBI:61717"/>
        <label>2</label>
    </ligand>
    <ligandPart>
        <name>Fe</name>
        <dbReference type="ChEBI" id="CHEBI:18248"/>
    </ligandPart>
</feature>
<feature type="domain" description="Cytochrome c" evidence="7">
    <location>
        <begin position="112"/>
        <end position="202"/>
    </location>
</feature>
<gene>
    <name evidence="8" type="ORF">E4L96_06995</name>
</gene>
<feature type="binding site" description="covalent" evidence="4">
    <location>
        <position position="36"/>
    </location>
    <ligand>
        <name>heme c</name>
        <dbReference type="ChEBI" id="CHEBI:61717"/>
        <label>1</label>
    </ligand>
</feature>
<feature type="binding site" description="axial binding residue" evidence="5">
    <location>
        <position position="37"/>
    </location>
    <ligand>
        <name>heme c</name>
        <dbReference type="ChEBI" id="CHEBI:61717"/>
        <label>1</label>
    </ligand>
    <ligandPart>
        <name>Fe</name>
        <dbReference type="ChEBI" id="CHEBI:18248"/>
    </ligandPart>
</feature>
<keyword evidence="3 5" id="KW-0408">Iron</keyword>
<feature type="binding site" description="axial binding residue" evidence="5">
    <location>
        <position position="179"/>
    </location>
    <ligand>
        <name>heme c</name>
        <dbReference type="ChEBI" id="CHEBI:61717"/>
        <label>2</label>
    </ligand>
    <ligandPart>
        <name>Fe</name>
        <dbReference type="ChEBI" id="CHEBI:18248"/>
    </ligandPart>
</feature>
<dbReference type="GO" id="GO:0005506">
    <property type="term" value="F:iron ion binding"/>
    <property type="evidence" value="ECO:0007669"/>
    <property type="project" value="InterPro"/>
</dbReference>
<feature type="binding site" description="covalent" evidence="4">
    <location>
        <position position="136"/>
    </location>
    <ligand>
        <name>heme c</name>
        <dbReference type="ChEBI" id="CHEBI:61717"/>
        <label>2</label>
    </ligand>
</feature>
<dbReference type="SUPFAM" id="SSF46626">
    <property type="entry name" value="Cytochrome c"/>
    <property type="match status" value="2"/>
</dbReference>
<proteinExistence type="predicted"/>
<dbReference type="Proteomes" id="UP000298438">
    <property type="component" value="Unassembled WGS sequence"/>
</dbReference>
<evidence type="ECO:0000259" key="7">
    <source>
        <dbReference type="PROSITE" id="PS51007"/>
    </source>
</evidence>
<comment type="caution">
    <text evidence="8">The sequence shown here is derived from an EMBL/GenBank/DDBJ whole genome shotgun (WGS) entry which is preliminary data.</text>
</comment>
<evidence type="ECO:0000256" key="3">
    <source>
        <dbReference type="ARBA" id="ARBA00023004"/>
    </source>
</evidence>
<dbReference type="GO" id="GO:0042597">
    <property type="term" value="C:periplasmic space"/>
    <property type="evidence" value="ECO:0007669"/>
    <property type="project" value="InterPro"/>
</dbReference>
<dbReference type="InterPro" id="IPR024167">
    <property type="entry name" value="Cytochrome_c4-like"/>
</dbReference>
<feature type="binding site" description="covalent" evidence="4">
    <location>
        <position position="133"/>
    </location>
    <ligand>
        <name>heme c</name>
        <dbReference type="ChEBI" id="CHEBI:61717"/>
        <label>2</label>
    </ligand>
</feature>